<proteinExistence type="predicted"/>
<protein>
    <submittedName>
        <fullName evidence="1">Uncharacterized protein</fullName>
    </submittedName>
</protein>
<dbReference type="Proteomes" id="UP000184391">
    <property type="component" value="Unassembled WGS sequence"/>
</dbReference>
<evidence type="ECO:0000313" key="2">
    <source>
        <dbReference type="Proteomes" id="UP000184391"/>
    </source>
</evidence>
<evidence type="ECO:0000313" key="1">
    <source>
        <dbReference type="EMBL" id="SHN48328.1"/>
    </source>
</evidence>
<organism evidence="1 2">
    <name type="scientific">Erythrobacter sanguineus</name>
    <dbReference type="NCBI Taxonomy" id="198312"/>
    <lineage>
        <taxon>Bacteria</taxon>
        <taxon>Pseudomonadati</taxon>
        <taxon>Pseudomonadota</taxon>
        <taxon>Alphaproteobacteria</taxon>
        <taxon>Sphingomonadales</taxon>
        <taxon>Erythrobacteraceae</taxon>
        <taxon>Erythrobacter/Porphyrobacter group</taxon>
        <taxon>Erythrobacter</taxon>
    </lineage>
</organism>
<gene>
    <name evidence="1" type="ORF">SAMN02745193_00070</name>
</gene>
<dbReference type="EMBL" id="FRDF01000001">
    <property type="protein sequence ID" value="SHN48328.1"/>
    <property type="molecule type" value="Genomic_DNA"/>
</dbReference>
<reference evidence="2" key="1">
    <citation type="submission" date="2016-12" db="EMBL/GenBank/DDBJ databases">
        <authorList>
            <person name="Varghese N."/>
            <person name="Submissions S."/>
        </authorList>
    </citation>
    <scope>NUCLEOTIDE SEQUENCE [LARGE SCALE GENOMIC DNA]</scope>
    <source>
        <strain evidence="2">DSM 11032</strain>
    </source>
</reference>
<sequence length="54" mass="5752">MTATPLRPDRTGWGGMAGSILLIFRGRCAVRAVVLSVISMAAYARAMTRTGALR</sequence>
<keyword evidence="2" id="KW-1185">Reference proteome</keyword>
<accession>A0A1M7RQJ9</accession>
<name>A0A1M7RQJ9_9SPHN</name>
<dbReference type="AlphaFoldDB" id="A0A1M7RQJ9"/>
<dbReference type="STRING" id="198312.SAMN02745193_00070"/>